<dbReference type="Pfam" id="PF20183">
    <property type="entry name" value="DUF6546"/>
    <property type="match status" value="1"/>
</dbReference>
<feature type="region of interest" description="Disordered" evidence="1">
    <location>
        <begin position="250"/>
        <end position="311"/>
    </location>
</feature>
<evidence type="ECO:0000256" key="1">
    <source>
        <dbReference type="SAM" id="MobiDB-lite"/>
    </source>
</evidence>
<evidence type="ECO:0000313" key="3">
    <source>
        <dbReference type="EMBL" id="KAF6806423.1"/>
    </source>
</evidence>
<sequence>MSKRLESIKYMFRERSLKDASMNNEKWDFVPPSVKELSICNLDESGNPPRADLILPQSLRNVAVQLKTLNVSKFVDAAFLLPALPLNRHIFWPRLRALTLTMYSLCGEGHGDPSAQLALIAEAALQMPKLKKMELWSAPREGGDSAAGYFRYEVEGKKGRARGYATWRTGWGYQPPYWVLVKWDAVARSHTRGFPLEFMWISTPPLDLTEGPLEIEPTVDVAIGSRTSEYQVPLFLEDFAYPLPPLRQAINAPNAPRDSTRLDSHSRGPTVQLDDSPLLPGGLQNLHSTAQRSTQHATDRRTSPVHSLPAP</sequence>
<name>A0A8H6J5E0_9PEZI</name>
<comment type="caution">
    <text evidence="3">The sequence shown here is derived from an EMBL/GenBank/DDBJ whole genome shotgun (WGS) entry which is preliminary data.</text>
</comment>
<dbReference type="InterPro" id="IPR046676">
    <property type="entry name" value="DUF6546"/>
</dbReference>
<dbReference type="Proteomes" id="UP000652219">
    <property type="component" value="Unassembled WGS sequence"/>
</dbReference>
<feature type="compositionally biased region" description="Polar residues" evidence="1">
    <location>
        <begin position="285"/>
        <end position="296"/>
    </location>
</feature>
<feature type="domain" description="DUF6546" evidence="2">
    <location>
        <begin position="49"/>
        <end position="192"/>
    </location>
</feature>
<organism evidence="3 4">
    <name type="scientific">Colletotrichum sojae</name>
    <dbReference type="NCBI Taxonomy" id="2175907"/>
    <lineage>
        <taxon>Eukaryota</taxon>
        <taxon>Fungi</taxon>
        <taxon>Dikarya</taxon>
        <taxon>Ascomycota</taxon>
        <taxon>Pezizomycotina</taxon>
        <taxon>Sordariomycetes</taxon>
        <taxon>Hypocreomycetidae</taxon>
        <taxon>Glomerellales</taxon>
        <taxon>Glomerellaceae</taxon>
        <taxon>Colletotrichum</taxon>
        <taxon>Colletotrichum orchidearum species complex</taxon>
    </lineage>
</organism>
<evidence type="ECO:0000259" key="2">
    <source>
        <dbReference type="Pfam" id="PF20183"/>
    </source>
</evidence>
<dbReference type="AlphaFoldDB" id="A0A8H6J5E0"/>
<dbReference type="EMBL" id="WIGN01000159">
    <property type="protein sequence ID" value="KAF6806423.1"/>
    <property type="molecule type" value="Genomic_DNA"/>
</dbReference>
<accession>A0A8H6J5E0</accession>
<reference evidence="3 4" key="1">
    <citation type="journal article" date="2020" name="Phytopathology">
        <title>Genome Sequence Resources of Colletotrichum truncatum, C. plurivorum, C. musicola, and C. sojae: Four Species Pathogenic to Soybean (Glycine max).</title>
        <authorList>
            <person name="Rogerio F."/>
            <person name="Boufleur T.R."/>
            <person name="Ciampi-Guillardi M."/>
            <person name="Sukno S.A."/>
            <person name="Thon M.R."/>
            <person name="Massola Junior N.S."/>
            <person name="Baroncelli R."/>
        </authorList>
    </citation>
    <scope>NUCLEOTIDE SEQUENCE [LARGE SCALE GENOMIC DNA]</scope>
    <source>
        <strain evidence="3 4">LFN0009</strain>
    </source>
</reference>
<protein>
    <recommendedName>
        <fullName evidence="2">DUF6546 domain-containing protein</fullName>
    </recommendedName>
</protein>
<proteinExistence type="predicted"/>
<gene>
    <name evidence="3" type="ORF">CSOJ01_08843</name>
</gene>
<evidence type="ECO:0000313" key="4">
    <source>
        <dbReference type="Proteomes" id="UP000652219"/>
    </source>
</evidence>
<keyword evidence="4" id="KW-1185">Reference proteome</keyword>